<evidence type="ECO:0000256" key="3">
    <source>
        <dbReference type="ARBA" id="ARBA00022801"/>
    </source>
</evidence>
<dbReference type="SUPFAM" id="SSF55811">
    <property type="entry name" value="Nudix"/>
    <property type="match status" value="1"/>
</dbReference>
<gene>
    <name evidence="5" type="ORF">PSAL_001720</name>
</gene>
<protein>
    <submittedName>
        <fullName evidence="5">Uncharacterized protein</fullName>
    </submittedName>
</protein>
<dbReference type="Pfam" id="PF00293">
    <property type="entry name" value="NUDIX"/>
    <property type="match status" value="1"/>
</dbReference>
<evidence type="ECO:0000256" key="2">
    <source>
        <dbReference type="ARBA" id="ARBA00022723"/>
    </source>
</evidence>
<dbReference type="EMBL" id="CP060436">
    <property type="protein sequence ID" value="QPM88969.1"/>
    <property type="molecule type" value="Genomic_DNA"/>
</dbReference>
<dbReference type="AlphaFoldDB" id="A0A418SI89"/>
<accession>A0A418SI89</accession>
<dbReference type="Gene3D" id="3.90.79.10">
    <property type="entry name" value="Nucleoside Triphosphate Pyrophosphohydrolase"/>
    <property type="match status" value="1"/>
</dbReference>
<keyword evidence="2" id="KW-0479">Metal-binding</keyword>
<evidence type="ECO:0000256" key="1">
    <source>
        <dbReference type="ARBA" id="ARBA00001946"/>
    </source>
</evidence>
<reference evidence="5 6" key="1">
    <citation type="submission" date="2020-08" db="EMBL/GenBank/DDBJ databases">
        <title>Genome sequence of Rhodobacteraceae bacterium Lw-13e.</title>
        <authorList>
            <person name="Poehlein A."/>
            <person name="Wolter L."/>
            <person name="Daniel R."/>
            <person name="Brinkhoff T."/>
        </authorList>
    </citation>
    <scope>NUCLEOTIDE SEQUENCE [LARGE SCALE GENOMIC DNA]</scope>
    <source>
        <strain evidence="5 6">Lw-13e</strain>
    </source>
</reference>
<dbReference type="Proteomes" id="UP000283786">
    <property type="component" value="Chromosome"/>
</dbReference>
<organism evidence="5 6">
    <name type="scientific">Pseudooceanicola algae</name>
    <dbReference type="NCBI Taxonomy" id="1537215"/>
    <lineage>
        <taxon>Bacteria</taxon>
        <taxon>Pseudomonadati</taxon>
        <taxon>Pseudomonadota</taxon>
        <taxon>Alphaproteobacteria</taxon>
        <taxon>Rhodobacterales</taxon>
        <taxon>Paracoccaceae</taxon>
        <taxon>Pseudooceanicola</taxon>
    </lineage>
</organism>
<dbReference type="InterPro" id="IPR047198">
    <property type="entry name" value="DDP-like_NUDIX"/>
</dbReference>
<dbReference type="CDD" id="cd04666">
    <property type="entry name" value="NUDIX_DIPP2_like_Nudt4"/>
    <property type="match status" value="1"/>
</dbReference>
<dbReference type="PROSITE" id="PS51462">
    <property type="entry name" value="NUDIX"/>
    <property type="match status" value="1"/>
</dbReference>
<dbReference type="GO" id="GO:0005737">
    <property type="term" value="C:cytoplasm"/>
    <property type="evidence" value="ECO:0007669"/>
    <property type="project" value="TreeGrafter"/>
</dbReference>
<dbReference type="PANTHER" id="PTHR12629:SF0">
    <property type="entry name" value="DIPHOSPHOINOSITOL-POLYPHOSPHATE DIPHOSPHATASE"/>
    <property type="match status" value="1"/>
</dbReference>
<proteinExistence type="predicted"/>
<evidence type="ECO:0000256" key="4">
    <source>
        <dbReference type="ARBA" id="ARBA00022842"/>
    </source>
</evidence>
<dbReference type="GO" id="GO:0016462">
    <property type="term" value="F:pyrophosphatase activity"/>
    <property type="evidence" value="ECO:0007669"/>
    <property type="project" value="InterPro"/>
</dbReference>
<keyword evidence="4" id="KW-0460">Magnesium</keyword>
<dbReference type="InterPro" id="IPR000086">
    <property type="entry name" value="NUDIX_hydrolase_dom"/>
</dbReference>
<dbReference type="PANTHER" id="PTHR12629">
    <property type="entry name" value="DIPHOSPHOINOSITOL POLYPHOSPHATE PHOSPHOHYDROLASE"/>
    <property type="match status" value="1"/>
</dbReference>
<keyword evidence="3" id="KW-0378">Hydrolase</keyword>
<comment type="cofactor">
    <cofactor evidence="1">
        <name>Mg(2+)</name>
        <dbReference type="ChEBI" id="CHEBI:18420"/>
    </cofactor>
</comment>
<evidence type="ECO:0000313" key="5">
    <source>
        <dbReference type="EMBL" id="QPM88969.1"/>
    </source>
</evidence>
<dbReference type="RefSeq" id="WP_231388570.1">
    <property type="nucleotide sequence ID" value="NZ_CP060436.1"/>
</dbReference>
<dbReference type="InterPro" id="IPR015797">
    <property type="entry name" value="NUDIX_hydrolase-like_dom_sf"/>
</dbReference>
<evidence type="ECO:0000313" key="6">
    <source>
        <dbReference type="Proteomes" id="UP000283786"/>
    </source>
</evidence>
<keyword evidence="6" id="KW-1185">Reference proteome</keyword>
<dbReference type="KEGG" id="palw:PSAL_001720"/>
<sequence>MTAQAELIEPDVQGVAHLTMTSPPQAACLQGSHAQYAALTYRMVKDRPEILLITSRGTGRWILPKGWPMKNRSPANAALREAYEEAGVSGRVSDEALGTYGYDKMLDDGAALPCRCVVYPVEVDHLKRQFPEAGQRRRKWVSRKKAARLVDEPELAQLLRQFDPEAVSF</sequence>
<dbReference type="GO" id="GO:0046872">
    <property type="term" value="F:metal ion binding"/>
    <property type="evidence" value="ECO:0007669"/>
    <property type="project" value="UniProtKB-KW"/>
</dbReference>
<name>A0A418SI89_9RHOB</name>